<dbReference type="GO" id="GO:0005737">
    <property type="term" value="C:cytoplasm"/>
    <property type="evidence" value="ECO:0000318"/>
    <property type="project" value="GO_Central"/>
</dbReference>
<dbReference type="OMA" id="ISVGMAN"/>
<gene>
    <name evidence="4" type="ORF">DICPUDRAFT_154464</name>
</gene>
<dbReference type="InterPro" id="IPR006931">
    <property type="entry name" value="Calcipressin"/>
</dbReference>
<feature type="region of interest" description="Disordered" evidence="3">
    <location>
        <begin position="306"/>
        <end position="328"/>
    </location>
</feature>
<sequence length="357" mass="39586">MNNNNNNNNNSNNELEEQLASLIIENHKTNNISVGMANNSSRPQLNNCRLGVNSSLGVPSSSSSYCGNQLVPGPRFSSDIKTSIGNSLTVPSIVVSSDEESNDKMDISTIKSSYINCNSKPNSSSNIGSCNIQQQQDCGMTEKEILLNQMKQKKIQSLERRDPSNVLVMENIDEHRAQLVQALVQNQNLNFSFSVQMVRYLSIFKSLILVFTHRNEAELCKLLVTRQDDIKLDSETKVYFGKEMPLTSLNKYQLATPFPSRQYLISPPLSPPNEWAPPGDGMESAPNDSHDPFAVVSRVTIDSSSIVSDSNSSHETPSSLSPPHSVDQDQLNDRLKKIIFQDTTNNNLPSITLEFCT</sequence>
<name>F0ZRE3_DICPU</name>
<dbReference type="eggNOG" id="ENOG502RBSP">
    <property type="taxonomic scope" value="Eukaryota"/>
</dbReference>
<evidence type="ECO:0000313" key="4">
    <source>
        <dbReference type="EMBL" id="EGC33513.1"/>
    </source>
</evidence>
<dbReference type="RefSeq" id="XP_003289987.1">
    <property type="nucleotide sequence ID" value="XM_003289939.1"/>
</dbReference>
<organism evidence="4 5">
    <name type="scientific">Dictyostelium purpureum</name>
    <name type="common">Slime mold</name>
    <dbReference type="NCBI Taxonomy" id="5786"/>
    <lineage>
        <taxon>Eukaryota</taxon>
        <taxon>Amoebozoa</taxon>
        <taxon>Evosea</taxon>
        <taxon>Eumycetozoa</taxon>
        <taxon>Dictyostelia</taxon>
        <taxon>Dictyosteliales</taxon>
        <taxon>Dictyosteliaceae</taxon>
        <taxon>Dictyostelium</taxon>
    </lineage>
</organism>
<protein>
    <submittedName>
        <fullName evidence="4">Uncharacterized protein</fullName>
    </submittedName>
</protein>
<dbReference type="GO" id="GO:0019722">
    <property type="term" value="P:calcium-mediated signaling"/>
    <property type="evidence" value="ECO:0000318"/>
    <property type="project" value="GO_Central"/>
</dbReference>
<feature type="coiled-coil region" evidence="2">
    <location>
        <begin position="1"/>
        <end position="32"/>
    </location>
</feature>
<dbReference type="VEuPathDB" id="AmoebaDB:DICPUDRAFT_154464"/>
<reference evidence="5" key="1">
    <citation type="journal article" date="2011" name="Genome Biol.">
        <title>Comparative genomics of the social amoebae Dictyostelium discoideum and Dictyostelium purpureum.</title>
        <authorList>
            <consortium name="US DOE Joint Genome Institute (JGI-PGF)"/>
            <person name="Sucgang R."/>
            <person name="Kuo A."/>
            <person name="Tian X."/>
            <person name="Salerno W."/>
            <person name="Parikh A."/>
            <person name="Feasley C.L."/>
            <person name="Dalin E."/>
            <person name="Tu H."/>
            <person name="Huang E."/>
            <person name="Barry K."/>
            <person name="Lindquist E."/>
            <person name="Shapiro H."/>
            <person name="Bruce D."/>
            <person name="Schmutz J."/>
            <person name="Salamov A."/>
            <person name="Fey P."/>
            <person name="Gaudet P."/>
            <person name="Anjard C."/>
            <person name="Babu M.M."/>
            <person name="Basu S."/>
            <person name="Bushmanova Y."/>
            <person name="van der Wel H."/>
            <person name="Katoh-Kurasawa M."/>
            <person name="Dinh C."/>
            <person name="Coutinho P.M."/>
            <person name="Saito T."/>
            <person name="Elias M."/>
            <person name="Schaap P."/>
            <person name="Kay R.R."/>
            <person name="Henrissat B."/>
            <person name="Eichinger L."/>
            <person name="Rivero F."/>
            <person name="Putnam N.H."/>
            <person name="West C.M."/>
            <person name="Loomis W.F."/>
            <person name="Chisholm R.L."/>
            <person name="Shaulsky G."/>
            <person name="Strassmann J.E."/>
            <person name="Queller D.C."/>
            <person name="Kuspa A."/>
            <person name="Grigoriev I.V."/>
        </authorList>
    </citation>
    <scope>NUCLEOTIDE SEQUENCE [LARGE SCALE GENOMIC DNA]</scope>
    <source>
        <strain evidence="5">QSDP1</strain>
    </source>
</reference>
<dbReference type="InParanoid" id="F0ZRE3"/>
<comment type="similarity">
    <text evidence="1">Belongs to the RCAN family.</text>
</comment>
<dbReference type="AlphaFoldDB" id="F0ZRE3"/>
<dbReference type="FunCoup" id="F0ZRE3">
    <property type="interactions" value="675"/>
</dbReference>
<dbReference type="PANTHER" id="PTHR10300:SF14">
    <property type="entry name" value="PROTEIN SARAH"/>
    <property type="match status" value="1"/>
</dbReference>
<evidence type="ECO:0000256" key="1">
    <source>
        <dbReference type="ARBA" id="ARBA00008209"/>
    </source>
</evidence>
<dbReference type="PANTHER" id="PTHR10300">
    <property type="entry name" value="CALCIPRESSIN"/>
    <property type="match status" value="1"/>
</dbReference>
<dbReference type="Pfam" id="PF04847">
    <property type="entry name" value="Calcipressin"/>
    <property type="match status" value="1"/>
</dbReference>
<dbReference type="GO" id="GO:0008597">
    <property type="term" value="F:calcium-dependent protein serine/threonine phosphatase regulator activity"/>
    <property type="evidence" value="ECO:0000318"/>
    <property type="project" value="GO_Central"/>
</dbReference>
<evidence type="ECO:0000313" key="5">
    <source>
        <dbReference type="Proteomes" id="UP000001064"/>
    </source>
</evidence>
<dbReference type="OrthoDB" id="17212at2759"/>
<feature type="region of interest" description="Disordered" evidence="3">
    <location>
        <begin position="269"/>
        <end position="289"/>
    </location>
</feature>
<keyword evidence="5" id="KW-1185">Reference proteome</keyword>
<dbReference type="KEGG" id="dpp:DICPUDRAFT_154464"/>
<keyword evidence="2" id="KW-0175">Coiled coil</keyword>
<dbReference type="GO" id="GO:0005634">
    <property type="term" value="C:nucleus"/>
    <property type="evidence" value="ECO:0000318"/>
    <property type="project" value="GO_Central"/>
</dbReference>
<dbReference type="EMBL" id="GL871139">
    <property type="protein sequence ID" value="EGC33513.1"/>
    <property type="molecule type" value="Genomic_DNA"/>
</dbReference>
<accession>F0ZRE3</accession>
<evidence type="ECO:0000256" key="2">
    <source>
        <dbReference type="SAM" id="Coils"/>
    </source>
</evidence>
<proteinExistence type="inferred from homology"/>
<dbReference type="GeneID" id="10504329"/>
<dbReference type="STRING" id="5786.F0ZRE3"/>
<dbReference type="Proteomes" id="UP000001064">
    <property type="component" value="Unassembled WGS sequence"/>
</dbReference>
<evidence type="ECO:0000256" key="3">
    <source>
        <dbReference type="SAM" id="MobiDB-lite"/>
    </source>
</evidence>